<dbReference type="GO" id="GO:0043022">
    <property type="term" value="F:ribosome binding"/>
    <property type="evidence" value="ECO:0007669"/>
    <property type="project" value="TreeGrafter"/>
</dbReference>
<dbReference type="AlphaFoldDB" id="A0A2T9ZC09"/>
<feature type="domain" description="Translation initiation factor beta propellor-like" evidence="9">
    <location>
        <begin position="203"/>
        <end position="387"/>
    </location>
</feature>
<evidence type="ECO:0000313" key="10">
    <source>
        <dbReference type="EMBL" id="PVV02126.1"/>
    </source>
</evidence>
<dbReference type="Pfam" id="PF08662">
    <property type="entry name" value="eIF2A"/>
    <property type="match status" value="1"/>
</dbReference>
<evidence type="ECO:0000256" key="2">
    <source>
        <dbReference type="ARBA" id="ARBA00013819"/>
    </source>
</evidence>
<dbReference type="GO" id="GO:0003729">
    <property type="term" value="F:mRNA binding"/>
    <property type="evidence" value="ECO:0007669"/>
    <property type="project" value="TreeGrafter"/>
</dbReference>
<evidence type="ECO:0000256" key="1">
    <source>
        <dbReference type="ARBA" id="ARBA00009573"/>
    </source>
</evidence>
<feature type="region of interest" description="Disordered" evidence="8">
    <location>
        <begin position="414"/>
        <end position="528"/>
    </location>
</feature>
<organism evidence="10 11">
    <name type="scientific">Smittium megazygosporum</name>
    <dbReference type="NCBI Taxonomy" id="133381"/>
    <lineage>
        <taxon>Eukaryota</taxon>
        <taxon>Fungi</taxon>
        <taxon>Fungi incertae sedis</taxon>
        <taxon>Zoopagomycota</taxon>
        <taxon>Kickxellomycotina</taxon>
        <taxon>Harpellomycetes</taxon>
        <taxon>Harpellales</taxon>
        <taxon>Legeriomycetaceae</taxon>
        <taxon>Smittium</taxon>
    </lineage>
</organism>
<evidence type="ECO:0000256" key="5">
    <source>
        <dbReference type="ARBA" id="ARBA00022737"/>
    </source>
</evidence>
<evidence type="ECO:0000256" key="6">
    <source>
        <dbReference type="ARBA" id="ARBA00022845"/>
    </source>
</evidence>
<feature type="compositionally biased region" description="Basic and acidic residues" evidence="8">
    <location>
        <begin position="512"/>
        <end position="528"/>
    </location>
</feature>
<dbReference type="GO" id="GO:0000049">
    <property type="term" value="F:tRNA binding"/>
    <property type="evidence" value="ECO:0007669"/>
    <property type="project" value="TreeGrafter"/>
</dbReference>
<dbReference type="Proteomes" id="UP000245609">
    <property type="component" value="Unassembled WGS sequence"/>
</dbReference>
<keyword evidence="5" id="KW-0677">Repeat</keyword>
<protein>
    <recommendedName>
        <fullName evidence="2">Eukaryotic translation initiation factor 2A</fullName>
    </recommendedName>
</protein>
<dbReference type="GO" id="GO:0003743">
    <property type="term" value="F:translation initiation factor activity"/>
    <property type="evidence" value="ECO:0007669"/>
    <property type="project" value="UniProtKB-KW"/>
</dbReference>
<keyword evidence="7" id="KW-0648">Protein biosynthesis</keyword>
<keyword evidence="6" id="KW-0810">Translation regulation</keyword>
<feature type="non-terminal residue" evidence="10">
    <location>
        <position position="1"/>
    </location>
</feature>
<proteinExistence type="inferred from homology"/>
<accession>A0A2T9ZC09</accession>
<comment type="similarity">
    <text evidence="1">Belongs to the WD repeat EIF2A family.</text>
</comment>
<keyword evidence="4" id="KW-0853">WD repeat</keyword>
<dbReference type="InterPro" id="IPR013979">
    <property type="entry name" value="TIF_beta_prop-like"/>
</dbReference>
<dbReference type="GO" id="GO:0022627">
    <property type="term" value="C:cytosolic small ribosomal subunit"/>
    <property type="evidence" value="ECO:0007669"/>
    <property type="project" value="TreeGrafter"/>
</dbReference>
<evidence type="ECO:0000256" key="3">
    <source>
        <dbReference type="ARBA" id="ARBA00022540"/>
    </source>
</evidence>
<dbReference type="InterPro" id="IPR011387">
    <property type="entry name" value="TIF2A"/>
</dbReference>
<dbReference type="PANTHER" id="PTHR13227">
    <property type="entry name" value="EUKARYOTIC TRANSLATION INITIATION FACTOR 2A"/>
    <property type="match status" value="1"/>
</dbReference>
<dbReference type="OrthoDB" id="2194683at2759"/>
<keyword evidence="11" id="KW-1185">Reference proteome</keyword>
<evidence type="ECO:0000256" key="7">
    <source>
        <dbReference type="ARBA" id="ARBA00022917"/>
    </source>
</evidence>
<reference evidence="10 11" key="1">
    <citation type="journal article" date="2018" name="MBio">
        <title>Comparative Genomics Reveals the Core Gene Toolbox for the Fungus-Insect Symbiosis.</title>
        <authorList>
            <person name="Wang Y."/>
            <person name="Stata M."/>
            <person name="Wang W."/>
            <person name="Stajich J.E."/>
            <person name="White M.M."/>
            <person name="Moncalvo J.M."/>
        </authorList>
    </citation>
    <scope>NUCLEOTIDE SEQUENCE [LARGE SCALE GENOMIC DNA]</scope>
    <source>
        <strain evidence="10 11">SC-DP-2</strain>
    </source>
</reference>
<evidence type="ECO:0000256" key="8">
    <source>
        <dbReference type="SAM" id="MobiDB-lite"/>
    </source>
</evidence>
<dbReference type="PANTHER" id="PTHR13227:SF0">
    <property type="entry name" value="EUKARYOTIC TRANSLATION INITIATION FACTOR 2A"/>
    <property type="match status" value="1"/>
</dbReference>
<gene>
    <name evidence="10" type="ORF">BB560_003431</name>
</gene>
<dbReference type="SUPFAM" id="SSF82171">
    <property type="entry name" value="DPP6 N-terminal domain-like"/>
    <property type="match status" value="1"/>
</dbReference>
<evidence type="ECO:0000313" key="11">
    <source>
        <dbReference type="Proteomes" id="UP000245609"/>
    </source>
</evidence>
<keyword evidence="3" id="KW-0396">Initiation factor</keyword>
<evidence type="ECO:0000259" key="9">
    <source>
        <dbReference type="Pfam" id="PF08662"/>
    </source>
</evidence>
<dbReference type="PIRSF" id="PIRSF017222">
    <property type="entry name" value="eIF2A"/>
    <property type="match status" value="1"/>
</dbReference>
<evidence type="ECO:0000256" key="4">
    <source>
        <dbReference type="ARBA" id="ARBA00022574"/>
    </source>
</evidence>
<feature type="compositionally biased region" description="Polar residues" evidence="8">
    <location>
        <begin position="440"/>
        <end position="451"/>
    </location>
</feature>
<sequence>RAFKASGVYNGPPAVDEIPEIKSSDEEYKVMKFSPDGKFLVRASSKELLIYCADTYKVLCTISDFKVIEISFSPKSTYLMTYERFVKSEDAEQHRNVKLFETATGSLLCSFTKKSYADWALKWTEDEAYCAQMFPNSVYFYKPSGKMDPAKPIMKLQAEGLKSFSISPGLSPSVAVFIPERKGAPAAIRMYSLGNFKAALSNKSFYKAEGVSLLVVTHTDVDNTGKSYYGETNLYYLTSTGTFDCKVPLSKEGPIYDVAWHPNEKEFIVIYGFMPAKVSLFDSRATEIFNFGTESRNMVRFNPQGRVFAIAGFGNLSGMVDIWDYNHKKLLKSIDAHGSSSLNWSPCGRYLMAATLSPRLRVDNGFSIWHYSGQPVHRRYINELYDVQWCPKPASLFPQKGKLDKIPANIVVHIDKNSTKPETPVSNKPAGVYRPPHARNSPTPAQSQQVLYQRKSAADNASPKPVPPVKRRIIPGAPPPQPEKQNNQNQGRSEKKEKSGKGPNNDKTQKKKEKEQSTSESSLSEKARKMLVLQKRMKQIEALERKQSLGIVMTEAQLEKIKSKDSLTEMIKALNL</sequence>
<name>A0A2T9ZC09_9FUNG</name>
<dbReference type="InterPro" id="IPR015943">
    <property type="entry name" value="WD40/YVTN_repeat-like_dom_sf"/>
</dbReference>
<dbReference type="EMBL" id="MBFS01000600">
    <property type="protein sequence ID" value="PVV02126.1"/>
    <property type="molecule type" value="Genomic_DNA"/>
</dbReference>
<dbReference type="STRING" id="133381.A0A2T9ZC09"/>
<dbReference type="GO" id="GO:0006417">
    <property type="term" value="P:regulation of translation"/>
    <property type="evidence" value="ECO:0007669"/>
    <property type="project" value="UniProtKB-KW"/>
</dbReference>
<comment type="caution">
    <text evidence="10">The sequence shown here is derived from an EMBL/GenBank/DDBJ whole genome shotgun (WGS) entry which is preliminary data.</text>
</comment>
<dbReference type="Gene3D" id="2.130.10.10">
    <property type="entry name" value="YVTN repeat-like/Quinoprotein amine dehydrogenase"/>
    <property type="match status" value="2"/>
</dbReference>